<sequence length="245" mass="27838">MEILIPALFILAIVYALFKPQIKGYLGEKAIATFLTRLDSEKYTVINDVVLNVAGKTSQIDHVIVSNYGVFVIETKNYKGWIFGDEKSQYWTQVIYKRKEKFFNPLRQNYGHIKALENALINFGQLTYIPIVVFSVNATLKVNVTSDVVYSVNLLKTINKYKEETLSNKQKQQIVNQLNAINNHKDKALKKQHVQSIKDNQKTVQQQVKNNICPKCGSPLVERKGQTGPFKGCSSFPKCRFTASA</sequence>
<evidence type="ECO:0000313" key="2">
    <source>
        <dbReference type="EMBL" id="MDE5416047.1"/>
    </source>
</evidence>
<dbReference type="PROSITE" id="PS50965">
    <property type="entry name" value="NERD"/>
    <property type="match status" value="1"/>
</dbReference>
<organism evidence="2 3">
    <name type="scientific">Alkalihalobacterium chitinilyticum</name>
    <dbReference type="NCBI Taxonomy" id="2980103"/>
    <lineage>
        <taxon>Bacteria</taxon>
        <taxon>Bacillati</taxon>
        <taxon>Bacillota</taxon>
        <taxon>Bacilli</taxon>
        <taxon>Bacillales</taxon>
        <taxon>Bacillaceae</taxon>
        <taxon>Alkalihalobacterium</taxon>
    </lineage>
</organism>
<protein>
    <submittedName>
        <fullName evidence="2">NERD domain-containing protein</fullName>
    </submittedName>
</protein>
<accession>A0ABT5VKR8</accession>
<dbReference type="SUPFAM" id="SSF57783">
    <property type="entry name" value="Zinc beta-ribbon"/>
    <property type="match status" value="1"/>
</dbReference>
<evidence type="ECO:0000259" key="1">
    <source>
        <dbReference type="PROSITE" id="PS50965"/>
    </source>
</evidence>
<evidence type="ECO:0000313" key="3">
    <source>
        <dbReference type="Proteomes" id="UP001148125"/>
    </source>
</evidence>
<dbReference type="InterPro" id="IPR013498">
    <property type="entry name" value="Topo_IA_Znf"/>
</dbReference>
<gene>
    <name evidence="2" type="ORF">N7Z68_22215</name>
</gene>
<dbReference type="Proteomes" id="UP001148125">
    <property type="component" value="Unassembled WGS sequence"/>
</dbReference>
<feature type="domain" description="NERD" evidence="1">
    <location>
        <begin position="23"/>
        <end position="139"/>
    </location>
</feature>
<dbReference type="Gene3D" id="3.30.65.10">
    <property type="entry name" value="Bacterial Topoisomerase I, domain 1"/>
    <property type="match status" value="1"/>
</dbReference>
<dbReference type="Pfam" id="PF08378">
    <property type="entry name" value="NERD"/>
    <property type="match status" value="1"/>
</dbReference>
<comment type="caution">
    <text evidence="2">The sequence shown here is derived from an EMBL/GenBank/DDBJ whole genome shotgun (WGS) entry which is preliminary data.</text>
</comment>
<reference evidence="2" key="1">
    <citation type="submission" date="2024-05" db="EMBL/GenBank/DDBJ databases">
        <title>Alkalihalobacillus sp. strain MEB203 novel alkaliphilic bacterium from Lonar Lake, India.</title>
        <authorList>
            <person name="Joshi A."/>
            <person name="Thite S."/>
            <person name="Mengade P."/>
        </authorList>
    </citation>
    <scope>NUCLEOTIDE SEQUENCE</scope>
    <source>
        <strain evidence="2">MEB 203</strain>
    </source>
</reference>
<dbReference type="Pfam" id="PF01396">
    <property type="entry name" value="Zn_ribbon_Top1"/>
    <property type="match status" value="1"/>
</dbReference>
<proteinExistence type="predicted"/>
<dbReference type="EMBL" id="JAOTPO010000025">
    <property type="protein sequence ID" value="MDE5416047.1"/>
    <property type="molecule type" value="Genomic_DNA"/>
</dbReference>
<name>A0ABT5VKR8_9BACI</name>
<dbReference type="RefSeq" id="WP_275120636.1">
    <property type="nucleotide sequence ID" value="NZ_JAOTPO010000025.1"/>
</dbReference>
<keyword evidence="3" id="KW-1185">Reference proteome</keyword>
<dbReference type="InterPro" id="IPR011528">
    <property type="entry name" value="NERD"/>
</dbReference>